<name>A0A1H6KX48_9GAMM</name>
<dbReference type="InterPro" id="IPR004143">
    <property type="entry name" value="BPL_LPL_catalytic"/>
</dbReference>
<dbReference type="SUPFAM" id="SSF55681">
    <property type="entry name" value="Class II aaRS and biotin synthetases"/>
    <property type="match status" value="1"/>
</dbReference>
<gene>
    <name evidence="3" type="ORF">BAZSYMA_ACONTIG04796_2</name>
</gene>
<dbReference type="Gene3D" id="3.30.930.10">
    <property type="entry name" value="Bira Bifunctional Protein, Domain 2"/>
    <property type="match status" value="1"/>
</dbReference>
<dbReference type="PANTHER" id="PTHR12835">
    <property type="entry name" value="BIOTIN PROTEIN LIGASE"/>
    <property type="match status" value="1"/>
</dbReference>
<dbReference type="EMBL" id="CDSC02000176">
    <property type="protein sequence ID" value="SEH76311.1"/>
    <property type="molecule type" value="Genomic_DNA"/>
</dbReference>
<dbReference type="CDD" id="cd16442">
    <property type="entry name" value="BPL"/>
    <property type="match status" value="1"/>
</dbReference>
<organism evidence="3 4">
    <name type="scientific">Bathymodiolus azoricus thioautotrophic gill symbiont</name>
    <dbReference type="NCBI Taxonomy" id="235205"/>
    <lineage>
        <taxon>Bacteria</taxon>
        <taxon>Pseudomonadati</taxon>
        <taxon>Pseudomonadota</taxon>
        <taxon>Gammaproteobacteria</taxon>
        <taxon>sulfur-oxidizing symbionts</taxon>
    </lineage>
</organism>
<keyword evidence="1 3" id="KW-0436">Ligase</keyword>
<feature type="domain" description="BPL/LPL catalytic" evidence="2">
    <location>
        <begin position="12"/>
        <end position="185"/>
    </location>
</feature>
<dbReference type="GO" id="GO:0004077">
    <property type="term" value="F:biotin--[biotin carboxyl-carrier protein] ligase activity"/>
    <property type="evidence" value="ECO:0007669"/>
    <property type="project" value="InterPro"/>
</dbReference>
<dbReference type="Proteomes" id="UP000198988">
    <property type="component" value="Unassembled WGS sequence"/>
</dbReference>
<evidence type="ECO:0000256" key="1">
    <source>
        <dbReference type="ARBA" id="ARBA00022598"/>
    </source>
</evidence>
<reference evidence="4" key="1">
    <citation type="submission" date="2016-06" db="EMBL/GenBank/DDBJ databases">
        <authorList>
            <person name="Petersen J."/>
            <person name="Sayavedra L."/>
        </authorList>
    </citation>
    <scope>NUCLEOTIDE SEQUENCE [LARGE SCALE GENOMIC DNA]</scope>
    <source>
        <strain evidence="4">BazSymA</strain>
    </source>
</reference>
<dbReference type="GO" id="GO:0005737">
    <property type="term" value="C:cytoplasm"/>
    <property type="evidence" value="ECO:0007669"/>
    <property type="project" value="TreeGrafter"/>
</dbReference>
<dbReference type="InterPro" id="IPR045864">
    <property type="entry name" value="aa-tRNA-synth_II/BPL/LPL"/>
</dbReference>
<proteinExistence type="predicted"/>
<evidence type="ECO:0000259" key="2">
    <source>
        <dbReference type="PROSITE" id="PS51733"/>
    </source>
</evidence>
<sequence>MDNYSNISAHLNGDIDCHIFDSIPSTNDYLSSLEFSPRTQVCIASEQTQGKGQYNRTWLSNKDNSVLLSIRCVFSTKVNLSGLSLVVGLALLEVLRGYGAIGLELKWPNDIYYQDKKLAGILIKNTTRNQTQSVVIGIGVNIGVDIDCQTLWTDLHSISTQKSINQFDLTKDLINKILEFCQVFEANGFTTFSKQWASVDYLQGKRVRYDDKKQTFLGVCCGVNDEGVLLVETKASTKQVYSSEFLTLL</sequence>
<evidence type="ECO:0000313" key="3">
    <source>
        <dbReference type="EMBL" id="SEH76311.1"/>
    </source>
</evidence>
<dbReference type="PROSITE" id="PS51733">
    <property type="entry name" value="BPL_LPL_CATALYTIC"/>
    <property type="match status" value="1"/>
</dbReference>
<dbReference type="OrthoDB" id="9807064at2"/>
<dbReference type="AlphaFoldDB" id="A0A1H6KX48"/>
<dbReference type="PANTHER" id="PTHR12835:SF5">
    <property type="entry name" value="BIOTIN--PROTEIN LIGASE"/>
    <property type="match status" value="1"/>
</dbReference>
<dbReference type="NCBIfam" id="TIGR00121">
    <property type="entry name" value="birA_ligase"/>
    <property type="match status" value="1"/>
</dbReference>
<dbReference type="Pfam" id="PF03099">
    <property type="entry name" value="BPL_LplA_LipB"/>
    <property type="match status" value="1"/>
</dbReference>
<protein>
    <submittedName>
        <fullName evidence="3">Biotin--acetyl-CoA-carboxylase ligase</fullName>
    </submittedName>
</protein>
<accession>A0A1H6KX48</accession>
<dbReference type="RefSeq" id="WP_090715665.1">
    <property type="nucleotide sequence ID" value="NZ_CAESAP020000290.1"/>
</dbReference>
<dbReference type="InterPro" id="IPR004408">
    <property type="entry name" value="Biotin_CoA_COase_ligase"/>
</dbReference>
<evidence type="ECO:0000313" key="4">
    <source>
        <dbReference type="Proteomes" id="UP000198988"/>
    </source>
</evidence>